<keyword evidence="5 10" id="KW-0472">Membrane</keyword>
<dbReference type="EC" id="2.3.1.225" evidence="10"/>
<dbReference type="EMBL" id="AKIJ01000001">
    <property type="protein sequence ID" value="KFG27270.1"/>
    <property type="molecule type" value="Genomic_DNA"/>
</dbReference>
<dbReference type="SUPFAM" id="SSF57829">
    <property type="entry name" value="Zn-binding ribosomal proteins"/>
    <property type="match status" value="1"/>
</dbReference>
<dbReference type="PANTHER" id="PTHR12246">
    <property type="entry name" value="PALMITOYLTRANSFERASE ZDHHC16"/>
    <property type="match status" value="1"/>
</dbReference>
<comment type="caution">
    <text evidence="12">The sequence shown here is derived from an EMBL/GenBank/DDBJ whole genome shotgun (WGS) entry which is preliminary data.</text>
</comment>
<dbReference type="GeneID" id="77675321"/>
<feature type="transmembrane region" description="Helical" evidence="10">
    <location>
        <begin position="157"/>
        <end position="181"/>
    </location>
</feature>
<comment type="catalytic activity">
    <reaction evidence="9 10">
        <text>L-cysteinyl-[protein] + hexadecanoyl-CoA = S-hexadecanoyl-L-cysteinyl-[protein] + CoA</text>
        <dbReference type="Rhea" id="RHEA:36683"/>
        <dbReference type="Rhea" id="RHEA-COMP:10131"/>
        <dbReference type="Rhea" id="RHEA-COMP:11032"/>
        <dbReference type="ChEBI" id="CHEBI:29950"/>
        <dbReference type="ChEBI" id="CHEBI:57287"/>
        <dbReference type="ChEBI" id="CHEBI:57379"/>
        <dbReference type="ChEBI" id="CHEBI:74151"/>
        <dbReference type="EC" id="2.3.1.225"/>
    </reaction>
</comment>
<evidence type="ECO:0000313" key="13">
    <source>
        <dbReference type="Proteomes" id="UP000054524"/>
    </source>
</evidence>
<keyword evidence="8 10" id="KW-0012">Acyltransferase</keyword>
<comment type="subcellular location">
    <subcellularLocation>
        <location evidence="1">Membrane</location>
        <topology evidence="1">Multi-pass membrane protein</topology>
    </subcellularLocation>
</comment>
<dbReference type="InterPro" id="IPR039859">
    <property type="entry name" value="PFA4/ZDH16/20/ERF2-like"/>
</dbReference>
<feature type="transmembrane region" description="Helical" evidence="10">
    <location>
        <begin position="12"/>
        <end position="31"/>
    </location>
</feature>
<reference evidence="12 13" key="1">
    <citation type="journal article" date="2014" name="Genome Announc.">
        <title>Genome Sequence of the Microsporidian Species Nematocida sp1 Strain ERTm6 (ATCC PRA-372).</title>
        <authorList>
            <person name="Bakowski M.A."/>
            <person name="Priest M."/>
            <person name="Young S."/>
            <person name="Cuomo C.A."/>
            <person name="Troemel E.R."/>
        </authorList>
    </citation>
    <scope>NUCLEOTIDE SEQUENCE [LARGE SCALE GENOMIC DNA]</scope>
    <source>
        <strain evidence="12 13">ERTm6</strain>
    </source>
</reference>
<accession>A0A086J552</accession>
<dbReference type="Pfam" id="PF01529">
    <property type="entry name" value="DHHC"/>
    <property type="match status" value="1"/>
</dbReference>
<keyword evidence="3 10" id="KW-0812">Transmembrane</keyword>
<keyword evidence="13" id="KW-1185">Reference proteome</keyword>
<keyword evidence="7" id="KW-0449">Lipoprotein</keyword>
<dbReference type="AlphaFoldDB" id="A0A086J552"/>
<evidence type="ECO:0000256" key="5">
    <source>
        <dbReference type="ARBA" id="ARBA00023136"/>
    </source>
</evidence>
<evidence type="ECO:0000256" key="10">
    <source>
        <dbReference type="RuleBase" id="RU079119"/>
    </source>
</evidence>
<evidence type="ECO:0000259" key="11">
    <source>
        <dbReference type="Pfam" id="PF01529"/>
    </source>
</evidence>
<feature type="transmembrane region" description="Helical" evidence="10">
    <location>
        <begin position="43"/>
        <end position="66"/>
    </location>
</feature>
<proteinExistence type="inferred from homology"/>
<gene>
    <name evidence="12" type="ORF">NESG_00348</name>
</gene>
<protein>
    <recommendedName>
        <fullName evidence="10">Palmitoyltransferase</fullName>
        <ecNumber evidence="10">2.3.1.225</ecNumber>
    </recommendedName>
</protein>
<evidence type="ECO:0000313" key="12">
    <source>
        <dbReference type="EMBL" id="KFG27270.1"/>
    </source>
</evidence>
<dbReference type="InterPro" id="IPR011332">
    <property type="entry name" value="Ribosomal_zn-bd"/>
</dbReference>
<dbReference type="InterPro" id="IPR001594">
    <property type="entry name" value="Palmitoyltrfase_DHHC"/>
</dbReference>
<evidence type="ECO:0000256" key="7">
    <source>
        <dbReference type="ARBA" id="ARBA00023288"/>
    </source>
</evidence>
<evidence type="ECO:0000256" key="8">
    <source>
        <dbReference type="ARBA" id="ARBA00023315"/>
    </source>
</evidence>
<dbReference type="GO" id="GO:0016020">
    <property type="term" value="C:membrane"/>
    <property type="evidence" value="ECO:0007669"/>
    <property type="project" value="UniProtKB-SubCell"/>
</dbReference>
<evidence type="ECO:0000256" key="2">
    <source>
        <dbReference type="ARBA" id="ARBA00022679"/>
    </source>
</evidence>
<keyword evidence="2 10" id="KW-0808">Transferase</keyword>
<keyword evidence="4 10" id="KW-1133">Transmembrane helix</keyword>
<evidence type="ECO:0000256" key="1">
    <source>
        <dbReference type="ARBA" id="ARBA00004141"/>
    </source>
</evidence>
<comment type="similarity">
    <text evidence="10">Belongs to the DHHC palmitoyltransferase family.</text>
</comment>
<keyword evidence="6" id="KW-0564">Palmitate</keyword>
<feature type="transmembrane region" description="Helical" evidence="10">
    <location>
        <begin position="193"/>
        <end position="212"/>
    </location>
</feature>
<feature type="domain" description="Palmitoyltransferase DHHC" evidence="11">
    <location>
        <begin position="110"/>
        <end position="227"/>
    </location>
</feature>
<evidence type="ECO:0000256" key="9">
    <source>
        <dbReference type="ARBA" id="ARBA00048048"/>
    </source>
</evidence>
<dbReference type="HOGENOM" id="CLU_956740_0_0_1"/>
<dbReference type="GO" id="GO:0019706">
    <property type="term" value="F:protein-cysteine S-palmitoyltransferase activity"/>
    <property type="evidence" value="ECO:0007669"/>
    <property type="project" value="UniProtKB-EC"/>
</dbReference>
<dbReference type="GO" id="GO:0006412">
    <property type="term" value="P:translation"/>
    <property type="evidence" value="ECO:0007669"/>
    <property type="project" value="InterPro"/>
</dbReference>
<sequence>MFKWSEVWQTLWVAIQRTLVLFMGIYIFFAYNTVYSLEMLDSVSVATLCIFIVYQILILLVGFSFLRMTISKNCTTLELFPEIVGKDSDSDDSSMSINPFEKEHIFAYRHEMNICEKCNTSQPMRSYHCDKCDHCMLLMYKHLVWFDLCIGFTNYKFYIVFLFYLLLLDLVGLGCFIQSIATPGTKRETLAPIVVGITMQVIALLFTVWYLAEGVYSICINQTPQERKYPAENTNISYNMGYYQNWKIIMGERWYMWFIPSWSTQGDGLKFQHTRKVEPDVYEGDLLSNNM</sequence>
<dbReference type="Proteomes" id="UP000054524">
    <property type="component" value="Unassembled WGS sequence"/>
</dbReference>
<evidence type="ECO:0000256" key="6">
    <source>
        <dbReference type="ARBA" id="ARBA00023139"/>
    </source>
</evidence>
<name>A0A086J552_NEMA1</name>
<comment type="domain">
    <text evidence="10">The DHHC domain is required for palmitoyltransferase activity.</text>
</comment>
<dbReference type="PROSITE" id="PS50216">
    <property type="entry name" value="DHHC"/>
    <property type="match status" value="1"/>
</dbReference>
<evidence type="ECO:0000256" key="3">
    <source>
        <dbReference type="ARBA" id="ARBA00022692"/>
    </source>
</evidence>
<dbReference type="RefSeq" id="XP_052905825.1">
    <property type="nucleotide sequence ID" value="XM_053048000.1"/>
</dbReference>
<dbReference type="OrthoDB" id="9909019at2759"/>
<organism evidence="12 13">
    <name type="scientific">Nematocida ausubeli (strain ATCC PRA-371 / ERTm2)</name>
    <name type="common">Nematode killer fungus</name>
    <dbReference type="NCBI Taxonomy" id="1913371"/>
    <lineage>
        <taxon>Eukaryota</taxon>
        <taxon>Fungi</taxon>
        <taxon>Fungi incertae sedis</taxon>
        <taxon>Microsporidia</taxon>
        <taxon>Nematocida</taxon>
    </lineage>
</organism>
<evidence type="ECO:0000256" key="4">
    <source>
        <dbReference type="ARBA" id="ARBA00022989"/>
    </source>
</evidence>